<evidence type="ECO:0000256" key="1">
    <source>
        <dbReference type="ARBA" id="ARBA00005860"/>
    </source>
</evidence>
<dbReference type="SUPFAM" id="SSF55486">
    <property type="entry name" value="Metalloproteases ('zincins'), catalytic domain"/>
    <property type="match status" value="1"/>
</dbReference>
<dbReference type="EnsemblMetazoa" id="XM_030997337">
    <property type="protein sequence ID" value="XP_030853197"/>
    <property type="gene ID" value="LOC105446366"/>
</dbReference>
<feature type="binding site" evidence="9">
    <location>
        <position position="237"/>
    </location>
    <ligand>
        <name>Zn(2+)</name>
        <dbReference type="ChEBI" id="CHEBI:29105"/>
        <note>catalytic</note>
    </ligand>
</feature>
<organism evidence="11 12">
    <name type="scientific">Strongylocentrotus purpuratus</name>
    <name type="common">Purple sea urchin</name>
    <dbReference type="NCBI Taxonomy" id="7668"/>
    <lineage>
        <taxon>Eukaryota</taxon>
        <taxon>Metazoa</taxon>
        <taxon>Echinodermata</taxon>
        <taxon>Eleutherozoa</taxon>
        <taxon>Echinozoa</taxon>
        <taxon>Echinoidea</taxon>
        <taxon>Euechinoidea</taxon>
        <taxon>Echinacea</taxon>
        <taxon>Camarodonta</taxon>
        <taxon>Echinidea</taxon>
        <taxon>Strongylocentrotidae</taxon>
        <taxon>Strongylocentrotus</taxon>
    </lineage>
</organism>
<reference evidence="11" key="2">
    <citation type="submission" date="2021-01" db="UniProtKB">
        <authorList>
            <consortium name="EnsemblMetazoa"/>
        </authorList>
    </citation>
    <scope>IDENTIFICATION</scope>
</reference>
<dbReference type="OrthoDB" id="527990at2759"/>
<evidence type="ECO:0000256" key="5">
    <source>
        <dbReference type="ARBA" id="ARBA00022833"/>
    </source>
</evidence>
<accession>A0A7M7PLF2</accession>
<dbReference type="FunFam" id="3.90.132.10:FF:000001">
    <property type="entry name" value="leishmanolysin-like peptidase isoform X2"/>
    <property type="match status" value="1"/>
</dbReference>
<dbReference type="Pfam" id="PF01457">
    <property type="entry name" value="Peptidase_M8"/>
    <property type="match status" value="1"/>
</dbReference>
<dbReference type="GO" id="GO:0008233">
    <property type="term" value="F:peptidase activity"/>
    <property type="evidence" value="ECO:0000318"/>
    <property type="project" value="GO_Central"/>
</dbReference>
<dbReference type="PANTHER" id="PTHR10942">
    <property type="entry name" value="LEISHMANOLYSIN-LIKE PEPTIDASE"/>
    <property type="match status" value="1"/>
</dbReference>
<name>A0A7M7PLF2_STRPU</name>
<keyword evidence="5 9" id="KW-0862">Zinc</keyword>
<dbReference type="GO" id="GO:0005737">
    <property type="term" value="C:cytoplasm"/>
    <property type="evidence" value="ECO:0000318"/>
    <property type="project" value="GO_Central"/>
</dbReference>
<keyword evidence="2 10" id="KW-0645">Protease</keyword>
<dbReference type="InterPro" id="IPR001577">
    <property type="entry name" value="Peptidase_M8"/>
</dbReference>
<evidence type="ECO:0000256" key="10">
    <source>
        <dbReference type="RuleBase" id="RU366077"/>
    </source>
</evidence>
<dbReference type="KEGG" id="spu:105446366"/>
<dbReference type="Gene3D" id="3.10.170.20">
    <property type="match status" value="1"/>
</dbReference>
<dbReference type="InParanoid" id="A0A7M7PLF2"/>
<dbReference type="GeneID" id="105446366"/>
<dbReference type="RefSeq" id="XP_030853197.1">
    <property type="nucleotide sequence ID" value="XM_030997337.1"/>
</dbReference>
<dbReference type="GO" id="GO:0004222">
    <property type="term" value="F:metalloendopeptidase activity"/>
    <property type="evidence" value="ECO:0007669"/>
    <property type="project" value="UniProtKB-UniRule"/>
</dbReference>
<evidence type="ECO:0000313" key="11">
    <source>
        <dbReference type="EnsemblMetazoa" id="XP_030853197"/>
    </source>
</evidence>
<protein>
    <recommendedName>
        <fullName evidence="7 10">Leishmanolysin-like peptidase</fullName>
        <ecNumber evidence="10">3.4.24.-</ecNumber>
    </recommendedName>
</protein>
<dbReference type="AlphaFoldDB" id="A0A7M7PLF2"/>
<dbReference type="GO" id="GO:0046872">
    <property type="term" value="F:metal ion binding"/>
    <property type="evidence" value="ECO:0007669"/>
    <property type="project" value="UniProtKB-KW"/>
</dbReference>
<evidence type="ECO:0000256" key="8">
    <source>
        <dbReference type="PIRSR" id="PIRSR601577-1"/>
    </source>
</evidence>
<evidence type="ECO:0000256" key="4">
    <source>
        <dbReference type="ARBA" id="ARBA00022801"/>
    </source>
</evidence>
<dbReference type="EC" id="3.4.24.-" evidence="10"/>
<comment type="similarity">
    <text evidence="1 10">Belongs to the peptidase M8 family.</text>
</comment>
<proteinExistence type="inferred from homology"/>
<dbReference type="GO" id="GO:0016020">
    <property type="term" value="C:membrane"/>
    <property type="evidence" value="ECO:0007669"/>
    <property type="project" value="InterPro"/>
</dbReference>
<feature type="active site" evidence="8">
    <location>
        <position position="133"/>
    </location>
</feature>
<keyword evidence="4 10" id="KW-0378">Hydrolase</keyword>
<sequence length="362" mass="40147">MNVFFVRDCVNPDDAVYIDGQWYCTLGSCYAAACGEVTVPENLSEPCFDCEDDGTNCIEFGGVTDETSALSQAVHFTLFVGSLSSQCGEGLIAYASACYIDDITDRPLAGFMNICPFGLNLDRERLLSTVQHEIFHALGFSHSLYALYRDEDGNPLTPREANGYPPVDPVSGLFLWSSRVIQELTLDWDYVGGTTQRTVQALVTPNIVREARAHFGCPTLMGLEIEDGGGAGTALAHFEKRIMATESMNGYLTPTRVFSRMTLALMEDTGWYIPDYEMADIMNWGKDLGCDFVQKSCKNWIDQKTNAGLSIAPWCNVPFETTCHAEGVDVAYCSFYQYFNGVPTIYQDMNQMYNALFEALVT</sequence>
<keyword evidence="12" id="KW-1185">Reference proteome</keyword>
<reference evidence="12" key="1">
    <citation type="submission" date="2015-02" db="EMBL/GenBank/DDBJ databases">
        <title>Genome sequencing for Strongylocentrotus purpuratus.</title>
        <authorList>
            <person name="Murali S."/>
            <person name="Liu Y."/>
            <person name="Vee V."/>
            <person name="English A."/>
            <person name="Wang M."/>
            <person name="Skinner E."/>
            <person name="Han Y."/>
            <person name="Muzny D.M."/>
            <person name="Worley K.C."/>
            <person name="Gibbs R.A."/>
        </authorList>
    </citation>
    <scope>NUCLEOTIDE SEQUENCE</scope>
</reference>
<keyword evidence="6 9" id="KW-0482">Metalloprotease</keyword>
<evidence type="ECO:0000256" key="9">
    <source>
        <dbReference type="PIRSR" id="PIRSR601577-2"/>
    </source>
</evidence>
<dbReference type="OMA" id="THETKAC"/>
<feature type="binding site" evidence="9">
    <location>
        <position position="136"/>
    </location>
    <ligand>
        <name>Zn(2+)</name>
        <dbReference type="ChEBI" id="CHEBI:29105"/>
        <note>catalytic</note>
    </ligand>
</feature>
<dbReference type="GO" id="GO:0007155">
    <property type="term" value="P:cell adhesion"/>
    <property type="evidence" value="ECO:0007669"/>
    <property type="project" value="InterPro"/>
</dbReference>
<dbReference type="Proteomes" id="UP000007110">
    <property type="component" value="Unassembled WGS sequence"/>
</dbReference>
<feature type="binding site" evidence="9">
    <location>
        <position position="132"/>
    </location>
    <ligand>
        <name>Zn(2+)</name>
        <dbReference type="ChEBI" id="CHEBI:29105"/>
        <note>catalytic</note>
    </ligand>
</feature>
<dbReference type="Gene3D" id="3.90.132.10">
    <property type="entry name" value="Leishmanolysin , domain 2"/>
    <property type="match status" value="1"/>
</dbReference>
<comment type="cofactor">
    <cofactor evidence="9 10">
        <name>Zn(2+)</name>
        <dbReference type="ChEBI" id="CHEBI:29105"/>
    </cofactor>
    <text evidence="9 10">Binds 1 zinc ion per subunit.</text>
</comment>
<evidence type="ECO:0000256" key="3">
    <source>
        <dbReference type="ARBA" id="ARBA00022723"/>
    </source>
</evidence>
<evidence type="ECO:0000256" key="7">
    <source>
        <dbReference type="ARBA" id="ARBA00039717"/>
    </source>
</evidence>
<evidence type="ECO:0000256" key="2">
    <source>
        <dbReference type="ARBA" id="ARBA00022670"/>
    </source>
</evidence>
<evidence type="ECO:0000313" key="12">
    <source>
        <dbReference type="Proteomes" id="UP000007110"/>
    </source>
</evidence>
<dbReference type="PANTHER" id="PTHR10942:SF0">
    <property type="entry name" value="LEISHMANOLYSIN-LIKE PEPTIDASE"/>
    <property type="match status" value="1"/>
</dbReference>
<evidence type="ECO:0000256" key="6">
    <source>
        <dbReference type="ARBA" id="ARBA00023049"/>
    </source>
</evidence>
<dbReference type="GO" id="GO:0006508">
    <property type="term" value="P:proteolysis"/>
    <property type="evidence" value="ECO:0007669"/>
    <property type="project" value="UniProtKB-KW"/>
</dbReference>
<keyword evidence="3 9" id="KW-0479">Metal-binding</keyword>